<keyword evidence="3 6" id="KW-0812">Transmembrane</keyword>
<dbReference type="OrthoDB" id="9812084at2"/>
<evidence type="ECO:0000256" key="4">
    <source>
        <dbReference type="ARBA" id="ARBA00022989"/>
    </source>
</evidence>
<dbReference type="RefSeq" id="WP_039981319.1">
    <property type="nucleotide sequence ID" value="NZ_BAOJ01000056.1"/>
</dbReference>
<comment type="subcellular location">
    <subcellularLocation>
        <location evidence="1">Cell membrane</location>
        <topology evidence="1">Multi-pass membrane protein</topology>
    </subcellularLocation>
</comment>
<feature type="transmembrane region" description="Helical" evidence="6">
    <location>
        <begin position="71"/>
        <end position="88"/>
    </location>
</feature>
<proteinExistence type="predicted"/>
<gene>
    <name evidence="7" type="ORF">VSA01S_09420</name>
</gene>
<evidence type="ECO:0000256" key="5">
    <source>
        <dbReference type="ARBA" id="ARBA00023136"/>
    </source>
</evidence>
<dbReference type="PANTHER" id="PTHR30086:SF20">
    <property type="entry name" value="ARGININE EXPORTER PROTEIN ARGO-RELATED"/>
    <property type="match status" value="1"/>
</dbReference>
<dbReference type="GO" id="GO:0033228">
    <property type="term" value="P:cysteine export across plasma membrane"/>
    <property type="evidence" value="ECO:0007669"/>
    <property type="project" value="TreeGrafter"/>
</dbReference>
<evidence type="ECO:0000256" key="2">
    <source>
        <dbReference type="ARBA" id="ARBA00022475"/>
    </source>
</evidence>
<organism evidence="7 8">
    <name type="scientific">Vibrio sagamiensis NBRC 104589</name>
    <dbReference type="NCBI Taxonomy" id="1219064"/>
    <lineage>
        <taxon>Bacteria</taxon>
        <taxon>Pseudomonadati</taxon>
        <taxon>Pseudomonadota</taxon>
        <taxon>Gammaproteobacteria</taxon>
        <taxon>Vibrionales</taxon>
        <taxon>Vibrionaceae</taxon>
        <taxon>Vibrio</taxon>
    </lineage>
</organism>
<keyword evidence="8" id="KW-1185">Reference proteome</keyword>
<evidence type="ECO:0000313" key="7">
    <source>
        <dbReference type="EMBL" id="GEM74830.1"/>
    </source>
</evidence>
<dbReference type="GO" id="GO:0005886">
    <property type="term" value="C:plasma membrane"/>
    <property type="evidence" value="ECO:0007669"/>
    <property type="project" value="UniProtKB-SubCell"/>
</dbReference>
<dbReference type="Pfam" id="PF01810">
    <property type="entry name" value="LysE"/>
    <property type="match status" value="1"/>
</dbReference>
<evidence type="ECO:0000256" key="1">
    <source>
        <dbReference type="ARBA" id="ARBA00004651"/>
    </source>
</evidence>
<dbReference type="GO" id="GO:0015171">
    <property type="term" value="F:amino acid transmembrane transporter activity"/>
    <property type="evidence" value="ECO:0007669"/>
    <property type="project" value="TreeGrafter"/>
</dbReference>
<dbReference type="Proteomes" id="UP000321922">
    <property type="component" value="Unassembled WGS sequence"/>
</dbReference>
<evidence type="ECO:0000313" key="8">
    <source>
        <dbReference type="Proteomes" id="UP000321922"/>
    </source>
</evidence>
<evidence type="ECO:0000256" key="3">
    <source>
        <dbReference type="ARBA" id="ARBA00022692"/>
    </source>
</evidence>
<dbReference type="EMBL" id="BJXJ01000007">
    <property type="protein sequence ID" value="GEM74830.1"/>
    <property type="molecule type" value="Genomic_DNA"/>
</dbReference>
<dbReference type="PANTHER" id="PTHR30086">
    <property type="entry name" value="ARGININE EXPORTER PROTEIN ARGO"/>
    <property type="match status" value="1"/>
</dbReference>
<feature type="transmembrane region" description="Helical" evidence="6">
    <location>
        <begin position="41"/>
        <end position="64"/>
    </location>
</feature>
<keyword evidence="2" id="KW-1003">Cell membrane</keyword>
<evidence type="ECO:0000256" key="6">
    <source>
        <dbReference type="SAM" id="Phobius"/>
    </source>
</evidence>
<feature type="transmembrane region" description="Helical" evidence="6">
    <location>
        <begin position="178"/>
        <end position="196"/>
    </location>
</feature>
<name>A0A511QC09_9VIBR</name>
<keyword evidence="4 6" id="KW-1133">Transmembrane helix</keyword>
<sequence length="202" mass="22071">MTITLFIAMCTFSLAMSISPGPVNMVIVSSGINHGLKKTMPFVSGATIGFTMLLAFIGFGFIQVLVLFPLFLKYLTVIGASFIIYLGIKVAKSGGTISVSEEMKLATFWEGFALQWLNPKAWIACVSGVSLFSSVNNNAIFSTFVLCYFFICYASLIFWAILGDKATVFLNNSNRLRIFNLSMGSLLICTAFYLGYSQLLAS</sequence>
<dbReference type="InterPro" id="IPR001123">
    <property type="entry name" value="LeuE-type"/>
</dbReference>
<dbReference type="AlphaFoldDB" id="A0A511QC09"/>
<accession>A0A511QC09</accession>
<reference evidence="7 8" key="1">
    <citation type="submission" date="2019-07" db="EMBL/GenBank/DDBJ databases">
        <title>Whole genome shotgun sequence of Vibrio sagamiensis NBRC 104589.</title>
        <authorList>
            <person name="Hosoyama A."/>
            <person name="Uohara A."/>
            <person name="Ohji S."/>
            <person name="Ichikawa N."/>
        </authorList>
    </citation>
    <scope>NUCLEOTIDE SEQUENCE [LARGE SCALE GENOMIC DNA]</scope>
    <source>
        <strain evidence="7 8">NBRC 104589</strain>
    </source>
</reference>
<feature type="transmembrane region" description="Helical" evidence="6">
    <location>
        <begin position="139"/>
        <end position="162"/>
    </location>
</feature>
<keyword evidence="5 6" id="KW-0472">Membrane</keyword>
<comment type="caution">
    <text evidence="7">The sequence shown here is derived from an EMBL/GenBank/DDBJ whole genome shotgun (WGS) entry which is preliminary data.</text>
</comment>
<protein>
    <submittedName>
        <fullName evidence="7">Amino acid transporter LysE</fullName>
    </submittedName>
</protein>